<feature type="transmembrane region" description="Helical" evidence="6">
    <location>
        <begin position="452"/>
        <end position="472"/>
    </location>
</feature>
<comment type="similarity">
    <text evidence="2">Belongs to the nucleobase:cation symporter-2 (NCS2) (TC 2.A.40) family.</text>
</comment>
<dbReference type="FunCoup" id="A0A251T2S2">
    <property type="interactions" value="972"/>
</dbReference>
<feature type="transmembrane region" description="Helical" evidence="6">
    <location>
        <begin position="177"/>
        <end position="198"/>
    </location>
</feature>
<proteinExistence type="inferred from homology"/>
<gene>
    <name evidence="8" type="ORF">HannXRQ_Chr12g0373641</name>
    <name evidence="7" type="ORF">HanXRQr2_Chr12g0546341</name>
</gene>
<evidence type="ECO:0000256" key="2">
    <source>
        <dbReference type="ARBA" id="ARBA00008821"/>
    </source>
</evidence>
<name>A0A251T2S2_HELAN</name>
<dbReference type="PANTHER" id="PTHR11119">
    <property type="entry name" value="XANTHINE-URACIL / VITAMIN C PERMEASE FAMILY MEMBER"/>
    <property type="match status" value="1"/>
</dbReference>
<evidence type="ECO:0000313" key="7">
    <source>
        <dbReference type="EMBL" id="KAF5778341.1"/>
    </source>
</evidence>
<evidence type="ECO:0000256" key="3">
    <source>
        <dbReference type="ARBA" id="ARBA00022692"/>
    </source>
</evidence>
<comment type="subcellular location">
    <subcellularLocation>
        <location evidence="1">Membrane</location>
        <topology evidence="1">Multi-pass membrane protein</topology>
    </subcellularLocation>
</comment>
<dbReference type="GO" id="GO:0022857">
    <property type="term" value="F:transmembrane transporter activity"/>
    <property type="evidence" value="ECO:0007669"/>
    <property type="project" value="InterPro"/>
</dbReference>
<dbReference type="OMA" id="VPYMGGS"/>
<dbReference type="OrthoDB" id="1641903at2759"/>
<evidence type="ECO:0000256" key="4">
    <source>
        <dbReference type="ARBA" id="ARBA00022989"/>
    </source>
</evidence>
<sequence length="519" mass="57200">MADISHPPMEQLQDLEYCIDSNPPWPETVLLAFQNYILMLGTTVMIPSLLVPYMGGSNRDKACVIQTLLFVSGLNTLLQTLFGTRLPAVVGGSFAYVMPILYIINDSSLQRITDRHDRFIHTMRAIQGALIVASSIQIVAGYSQLWGLFSRFFSPLGMAPAIGLVGLGLFQRGFPMVGNCVEIGLPMLLLVIGVSQYLKHTKLLKDIPVFERFPLLICISIIWIYSIILTASGTYRNRPEPTQTSCRTDKAYIISTAPWFMFPYPLQWGPPTFSAGHAFAMMSSVLVSMAESTGAYIAASRLAIATPPPAYVLSRGIGWQGIGVLLDGLYGTGTGSTVSVENVGLLGLTRVGSRRVVQISAGFMIFFSILGKFGAVFASIPFPIFAALYCVLFGLVGAVGLSFLQFTNINSMRNLIIIGLSLFLGISIPQYFNEYVTIQHGLVRTNASWFNAFLNTVFASPPMVGLIVAVFLDNTIDVVDSKKDRGMPWWVKFRTFKGDNRNEEFYTLPFNLNRFFPPT</sequence>
<dbReference type="EMBL" id="MNCJ02000327">
    <property type="protein sequence ID" value="KAF5778341.1"/>
    <property type="molecule type" value="Genomic_DNA"/>
</dbReference>
<feature type="transmembrane region" description="Helical" evidence="6">
    <location>
        <begin position="125"/>
        <end position="146"/>
    </location>
</feature>
<feature type="transmembrane region" description="Helical" evidence="6">
    <location>
        <begin position="415"/>
        <end position="432"/>
    </location>
</feature>
<feature type="transmembrane region" description="Helical" evidence="6">
    <location>
        <begin position="213"/>
        <end position="235"/>
    </location>
</feature>
<keyword evidence="9" id="KW-1185">Reference proteome</keyword>
<feature type="transmembrane region" description="Helical" evidence="6">
    <location>
        <begin position="63"/>
        <end position="82"/>
    </location>
</feature>
<evidence type="ECO:0000313" key="9">
    <source>
        <dbReference type="Proteomes" id="UP000215914"/>
    </source>
</evidence>
<feature type="transmembrane region" description="Helical" evidence="6">
    <location>
        <begin position="88"/>
        <end position="104"/>
    </location>
</feature>
<feature type="transmembrane region" description="Helical" evidence="6">
    <location>
        <begin position="384"/>
        <end position="403"/>
    </location>
</feature>
<dbReference type="Proteomes" id="UP000215914">
    <property type="component" value="Chromosome 12"/>
</dbReference>
<dbReference type="Gramene" id="mRNA:HanXRQr2_Chr12g0546341">
    <property type="protein sequence ID" value="mRNA:HanXRQr2_Chr12g0546341"/>
    <property type="gene ID" value="HanXRQr2_Chr12g0546341"/>
</dbReference>
<organism evidence="8 9">
    <name type="scientific">Helianthus annuus</name>
    <name type="common">Common sunflower</name>
    <dbReference type="NCBI Taxonomy" id="4232"/>
    <lineage>
        <taxon>Eukaryota</taxon>
        <taxon>Viridiplantae</taxon>
        <taxon>Streptophyta</taxon>
        <taxon>Embryophyta</taxon>
        <taxon>Tracheophyta</taxon>
        <taxon>Spermatophyta</taxon>
        <taxon>Magnoliopsida</taxon>
        <taxon>eudicotyledons</taxon>
        <taxon>Gunneridae</taxon>
        <taxon>Pentapetalae</taxon>
        <taxon>asterids</taxon>
        <taxon>campanulids</taxon>
        <taxon>Asterales</taxon>
        <taxon>Asteraceae</taxon>
        <taxon>Asteroideae</taxon>
        <taxon>Heliantheae alliance</taxon>
        <taxon>Heliantheae</taxon>
        <taxon>Helianthus</taxon>
    </lineage>
</organism>
<evidence type="ECO:0000313" key="8">
    <source>
        <dbReference type="EMBL" id="OTG05447.1"/>
    </source>
</evidence>
<evidence type="ECO:0000256" key="1">
    <source>
        <dbReference type="ARBA" id="ARBA00004141"/>
    </source>
</evidence>
<feature type="transmembrane region" description="Helical" evidence="6">
    <location>
        <begin position="152"/>
        <end position="170"/>
    </location>
</feature>
<reference evidence="7" key="3">
    <citation type="submission" date="2020-06" db="EMBL/GenBank/DDBJ databases">
        <title>Helianthus annuus Genome sequencing and assembly Release 2.</title>
        <authorList>
            <person name="Gouzy J."/>
            <person name="Langlade N."/>
            <person name="Munos S."/>
        </authorList>
    </citation>
    <scope>NUCLEOTIDE SEQUENCE</scope>
    <source>
        <tissue evidence="7">Leaves</tissue>
    </source>
</reference>
<keyword evidence="3 6" id="KW-0812">Transmembrane</keyword>
<dbReference type="EMBL" id="CM007901">
    <property type="protein sequence ID" value="OTG05447.1"/>
    <property type="molecule type" value="Genomic_DNA"/>
</dbReference>
<accession>A0A251T2S2</accession>
<evidence type="ECO:0000256" key="6">
    <source>
        <dbReference type="SAM" id="Phobius"/>
    </source>
</evidence>
<reference evidence="7 9" key="1">
    <citation type="journal article" date="2017" name="Nature">
        <title>The sunflower genome provides insights into oil metabolism, flowering and Asterid evolution.</title>
        <authorList>
            <person name="Badouin H."/>
            <person name="Gouzy J."/>
            <person name="Grassa C.J."/>
            <person name="Murat F."/>
            <person name="Staton S.E."/>
            <person name="Cottret L."/>
            <person name="Lelandais-Briere C."/>
            <person name="Owens G.L."/>
            <person name="Carrere S."/>
            <person name="Mayjonade B."/>
            <person name="Legrand L."/>
            <person name="Gill N."/>
            <person name="Kane N.C."/>
            <person name="Bowers J.E."/>
            <person name="Hubner S."/>
            <person name="Bellec A."/>
            <person name="Berard A."/>
            <person name="Berges H."/>
            <person name="Blanchet N."/>
            <person name="Boniface M.C."/>
            <person name="Brunel D."/>
            <person name="Catrice O."/>
            <person name="Chaidir N."/>
            <person name="Claudel C."/>
            <person name="Donnadieu C."/>
            <person name="Faraut T."/>
            <person name="Fievet G."/>
            <person name="Helmstetter N."/>
            <person name="King M."/>
            <person name="Knapp S.J."/>
            <person name="Lai Z."/>
            <person name="Le Paslier M.C."/>
            <person name="Lippi Y."/>
            <person name="Lorenzon L."/>
            <person name="Mandel J.R."/>
            <person name="Marage G."/>
            <person name="Marchand G."/>
            <person name="Marquand E."/>
            <person name="Bret-Mestries E."/>
            <person name="Morien E."/>
            <person name="Nambeesan S."/>
            <person name="Nguyen T."/>
            <person name="Pegot-Espagnet P."/>
            <person name="Pouilly N."/>
            <person name="Raftis F."/>
            <person name="Sallet E."/>
            <person name="Schiex T."/>
            <person name="Thomas J."/>
            <person name="Vandecasteele C."/>
            <person name="Vares D."/>
            <person name="Vear F."/>
            <person name="Vautrin S."/>
            <person name="Crespi M."/>
            <person name="Mangin B."/>
            <person name="Burke J.M."/>
            <person name="Salse J."/>
            <person name="Munos S."/>
            <person name="Vincourt P."/>
            <person name="Rieseberg L.H."/>
            <person name="Langlade N.B."/>
        </authorList>
    </citation>
    <scope>NUCLEOTIDE SEQUENCE [LARGE SCALE GENOMIC DNA]</scope>
    <source>
        <strain evidence="9">cv. SF193</strain>
        <tissue evidence="7">Leaves</tissue>
    </source>
</reference>
<feature type="transmembrane region" description="Helical" evidence="6">
    <location>
        <begin position="356"/>
        <end position="378"/>
    </location>
</feature>
<dbReference type="InterPro" id="IPR006043">
    <property type="entry name" value="NCS2"/>
</dbReference>
<dbReference type="AlphaFoldDB" id="A0A251T2S2"/>
<dbReference type="Pfam" id="PF00860">
    <property type="entry name" value="Xan_ur_permease"/>
    <property type="match status" value="1"/>
</dbReference>
<keyword evidence="4 6" id="KW-1133">Transmembrane helix</keyword>
<protein>
    <submittedName>
        <fullName evidence="7 8">Xanthine/uracil/vitamin C permease</fullName>
    </submittedName>
</protein>
<reference evidence="8" key="2">
    <citation type="submission" date="2017-02" db="EMBL/GenBank/DDBJ databases">
        <title>Sunflower complete genome.</title>
        <authorList>
            <person name="Langlade N."/>
            <person name="Munos S."/>
        </authorList>
    </citation>
    <scope>NUCLEOTIDE SEQUENCE [LARGE SCALE GENOMIC DNA]</scope>
    <source>
        <tissue evidence="8">Leaves</tissue>
    </source>
</reference>
<keyword evidence="5 6" id="KW-0472">Membrane</keyword>
<feature type="transmembrane region" description="Helical" evidence="6">
    <location>
        <begin position="33"/>
        <end position="51"/>
    </location>
</feature>
<dbReference type="GO" id="GO:0016020">
    <property type="term" value="C:membrane"/>
    <property type="evidence" value="ECO:0007669"/>
    <property type="project" value="UniProtKB-SubCell"/>
</dbReference>
<evidence type="ECO:0000256" key="5">
    <source>
        <dbReference type="ARBA" id="ARBA00023136"/>
    </source>
</evidence>
<dbReference type="STRING" id="4232.A0A251T2S2"/>
<dbReference type="InParanoid" id="A0A251T2S2"/>